<dbReference type="Proteomes" id="UP000223913">
    <property type="component" value="Unassembled WGS sequence"/>
</dbReference>
<reference evidence="2 3" key="1">
    <citation type="submission" date="2017-10" db="EMBL/GenBank/DDBJ databases">
        <title>The draft genome sequence of Lewinella nigricans NBRC 102662.</title>
        <authorList>
            <person name="Wang K."/>
        </authorList>
    </citation>
    <scope>NUCLEOTIDE SEQUENCE [LARGE SCALE GENOMIC DNA]</scope>
    <source>
        <strain evidence="2 3">NBRC 102662</strain>
    </source>
</reference>
<accession>A0A2D0MXP8</accession>
<keyword evidence="3" id="KW-1185">Reference proteome</keyword>
<keyword evidence="1" id="KW-0732">Signal</keyword>
<evidence type="ECO:0000313" key="2">
    <source>
        <dbReference type="EMBL" id="PHN00950.1"/>
    </source>
</evidence>
<organism evidence="2 3">
    <name type="scientific">Flavilitoribacter nigricans (strain ATCC 23147 / DSM 23189 / NBRC 102662 / NCIMB 1420 / SS-2)</name>
    <name type="common">Lewinella nigricans</name>
    <dbReference type="NCBI Taxonomy" id="1122177"/>
    <lineage>
        <taxon>Bacteria</taxon>
        <taxon>Pseudomonadati</taxon>
        <taxon>Bacteroidota</taxon>
        <taxon>Saprospiria</taxon>
        <taxon>Saprospirales</taxon>
        <taxon>Lewinellaceae</taxon>
        <taxon>Flavilitoribacter</taxon>
    </lineage>
</organism>
<comment type="caution">
    <text evidence="2">The sequence shown here is derived from an EMBL/GenBank/DDBJ whole genome shotgun (WGS) entry which is preliminary data.</text>
</comment>
<gene>
    <name evidence="2" type="ORF">CRP01_39610</name>
</gene>
<sequence length="126" mass="14199">MKQLLLFLMVAPTFMAVNTNLAGISKALGDGDATALGNYFDDSVEVAILEQEDFYNKTQAVEKVRAFFQSHQPRSFNQIHKGSSQSSDSQYCIGDLVTADAKYRVYIYMKNVDGKTLIQELRFNKE</sequence>
<proteinExistence type="predicted"/>
<protein>
    <recommendedName>
        <fullName evidence="4">DUF4783 domain-containing protein</fullName>
    </recommendedName>
</protein>
<dbReference type="Gene3D" id="3.10.450.50">
    <property type="match status" value="1"/>
</dbReference>
<evidence type="ECO:0000256" key="1">
    <source>
        <dbReference type="SAM" id="SignalP"/>
    </source>
</evidence>
<feature type="chain" id="PRO_5012112896" description="DUF4783 domain-containing protein" evidence="1">
    <location>
        <begin position="23"/>
        <end position="126"/>
    </location>
</feature>
<dbReference type="InterPro" id="IPR031977">
    <property type="entry name" value="DUF4783"/>
</dbReference>
<evidence type="ECO:0008006" key="4">
    <source>
        <dbReference type="Google" id="ProtNLM"/>
    </source>
</evidence>
<dbReference type="EMBL" id="PDUD01000068">
    <property type="protein sequence ID" value="PHN00950.1"/>
    <property type="molecule type" value="Genomic_DNA"/>
</dbReference>
<dbReference type="OrthoDB" id="1524766at2"/>
<evidence type="ECO:0000313" key="3">
    <source>
        <dbReference type="Proteomes" id="UP000223913"/>
    </source>
</evidence>
<dbReference type="Pfam" id="PF16022">
    <property type="entry name" value="DUF4783"/>
    <property type="match status" value="1"/>
</dbReference>
<name>A0A2D0MXP8_FLAN2</name>
<feature type="signal peptide" evidence="1">
    <location>
        <begin position="1"/>
        <end position="22"/>
    </location>
</feature>
<dbReference type="AlphaFoldDB" id="A0A2D0MXP8"/>
<dbReference type="RefSeq" id="WP_099155644.1">
    <property type="nucleotide sequence ID" value="NZ_PDUD01000068.1"/>
</dbReference>